<protein>
    <submittedName>
        <fullName evidence="3">PTS fructose transporter subunit IIA</fullName>
    </submittedName>
</protein>
<comment type="caution">
    <text evidence="3">The sequence shown here is derived from an EMBL/GenBank/DDBJ whole genome shotgun (WGS) entry which is preliminary data.</text>
</comment>
<dbReference type="Pfam" id="PF03610">
    <property type="entry name" value="EIIA-man"/>
    <property type="match status" value="1"/>
</dbReference>
<accession>A0ABS7MJ11</accession>
<feature type="domain" description="PTS EIIA type-4" evidence="2">
    <location>
        <begin position="1"/>
        <end position="126"/>
    </location>
</feature>
<name>A0ABS7MJ11_9ACTN</name>
<dbReference type="RefSeq" id="WP_222198725.1">
    <property type="nucleotide sequence ID" value="NZ_JAIMFO010000004.1"/>
</dbReference>
<evidence type="ECO:0000313" key="3">
    <source>
        <dbReference type="EMBL" id="MBY4797018.1"/>
    </source>
</evidence>
<organism evidence="3 4">
    <name type="scientific">Collinsella ureilytica</name>
    <dbReference type="NCBI Taxonomy" id="2869515"/>
    <lineage>
        <taxon>Bacteria</taxon>
        <taxon>Bacillati</taxon>
        <taxon>Actinomycetota</taxon>
        <taxon>Coriobacteriia</taxon>
        <taxon>Coriobacteriales</taxon>
        <taxon>Coriobacteriaceae</taxon>
        <taxon>Collinsella</taxon>
    </lineage>
</organism>
<reference evidence="3 4" key="1">
    <citation type="submission" date="2021-08" db="EMBL/GenBank/DDBJ databases">
        <title>Collinsella faecalis sp. nov. isolated from swine faeces.</title>
        <authorList>
            <person name="Oh B.S."/>
            <person name="Lee J.H."/>
        </authorList>
    </citation>
    <scope>NUCLEOTIDE SEQUENCE [LARGE SCALE GENOMIC DNA]</scope>
    <source>
        <strain evidence="3 4">AGMB00827</strain>
    </source>
</reference>
<dbReference type="InterPro" id="IPR004701">
    <property type="entry name" value="PTS_EIIA_man-typ"/>
</dbReference>
<sequence>MIRLVVIGHGTFASGLVSAIELIFGSRSYIEVVEFQDGETKRELDTKVDLALKCSSEGERIIALCDVLQGSPFQSIAVQALSRKDMRVVFGVNLPMLIECVSMIEAGESDADVLIERMLLTGRDQIGEFEPRLSSSYQDDDWS</sequence>
<evidence type="ECO:0000256" key="1">
    <source>
        <dbReference type="ARBA" id="ARBA00022679"/>
    </source>
</evidence>
<dbReference type="PANTHER" id="PTHR33799:SF1">
    <property type="entry name" value="PTS SYSTEM MANNOSE-SPECIFIC EIIAB COMPONENT-RELATED"/>
    <property type="match status" value="1"/>
</dbReference>
<dbReference type="InterPro" id="IPR051471">
    <property type="entry name" value="Bacterial_PTS_sugar_comp"/>
</dbReference>
<keyword evidence="1" id="KW-0808">Transferase</keyword>
<dbReference type="EMBL" id="JAIMFO010000004">
    <property type="protein sequence ID" value="MBY4797018.1"/>
    <property type="molecule type" value="Genomic_DNA"/>
</dbReference>
<dbReference type="PANTHER" id="PTHR33799">
    <property type="entry name" value="PTS PERMEASE-RELATED-RELATED"/>
    <property type="match status" value="1"/>
</dbReference>
<keyword evidence="4" id="KW-1185">Reference proteome</keyword>
<gene>
    <name evidence="3" type="ORF">K6V98_01380</name>
</gene>
<evidence type="ECO:0000259" key="2">
    <source>
        <dbReference type="PROSITE" id="PS51096"/>
    </source>
</evidence>
<dbReference type="Proteomes" id="UP000700908">
    <property type="component" value="Unassembled WGS sequence"/>
</dbReference>
<evidence type="ECO:0000313" key="4">
    <source>
        <dbReference type="Proteomes" id="UP000700908"/>
    </source>
</evidence>
<dbReference type="Gene3D" id="3.40.50.510">
    <property type="entry name" value="Phosphotransferase system, mannose-type IIA component"/>
    <property type="match status" value="1"/>
</dbReference>
<dbReference type="InterPro" id="IPR036662">
    <property type="entry name" value="PTS_EIIA_man-typ_sf"/>
</dbReference>
<dbReference type="SUPFAM" id="SSF53062">
    <property type="entry name" value="PTS system fructose IIA component-like"/>
    <property type="match status" value="1"/>
</dbReference>
<proteinExistence type="predicted"/>
<dbReference type="PROSITE" id="PS51096">
    <property type="entry name" value="PTS_EIIA_TYPE_4"/>
    <property type="match status" value="1"/>
</dbReference>